<name>A0A7S4FTJ6_9EUGL</name>
<organism evidence="2">
    <name type="scientific">Eutreptiella gymnastica</name>
    <dbReference type="NCBI Taxonomy" id="73025"/>
    <lineage>
        <taxon>Eukaryota</taxon>
        <taxon>Discoba</taxon>
        <taxon>Euglenozoa</taxon>
        <taxon>Euglenida</taxon>
        <taxon>Spirocuta</taxon>
        <taxon>Euglenophyceae</taxon>
        <taxon>Eutreptiales</taxon>
        <taxon>Eutreptiaceae</taxon>
        <taxon>Eutreptiella</taxon>
    </lineage>
</organism>
<feature type="region of interest" description="Disordered" evidence="1">
    <location>
        <begin position="75"/>
        <end position="119"/>
    </location>
</feature>
<protein>
    <submittedName>
        <fullName evidence="2">Uncharacterized protein</fullName>
    </submittedName>
</protein>
<reference evidence="2" key="1">
    <citation type="submission" date="2021-01" db="EMBL/GenBank/DDBJ databases">
        <authorList>
            <person name="Corre E."/>
            <person name="Pelletier E."/>
            <person name="Niang G."/>
            <person name="Scheremetjew M."/>
            <person name="Finn R."/>
            <person name="Kale V."/>
            <person name="Holt S."/>
            <person name="Cochrane G."/>
            <person name="Meng A."/>
            <person name="Brown T."/>
            <person name="Cohen L."/>
        </authorList>
    </citation>
    <scope>NUCLEOTIDE SEQUENCE</scope>
    <source>
        <strain evidence="2">CCMP1594</strain>
    </source>
</reference>
<dbReference type="EMBL" id="HBJA01073926">
    <property type="protein sequence ID" value="CAE0814787.1"/>
    <property type="molecule type" value="Transcribed_RNA"/>
</dbReference>
<gene>
    <name evidence="2" type="ORF">EGYM00163_LOCUS25943</name>
</gene>
<evidence type="ECO:0000256" key="1">
    <source>
        <dbReference type="SAM" id="MobiDB-lite"/>
    </source>
</evidence>
<proteinExistence type="predicted"/>
<evidence type="ECO:0000313" key="2">
    <source>
        <dbReference type="EMBL" id="CAE0814787.1"/>
    </source>
</evidence>
<dbReference type="AlphaFoldDB" id="A0A7S4FTJ6"/>
<accession>A0A7S4FTJ6</accession>
<sequence length="119" mass="12088">MGTACSLGGLHLTRAPPGLRARPASPSTPQTRSRGEAGFLQTSKSRSDPPACGALPQDGVQQALRLHCLQGSPVSAGAGGQLLQGKKKGTAEPRVPRTRGGGVMCMAPAQTPGDHPVTE</sequence>
<feature type="region of interest" description="Disordered" evidence="1">
    <location>
        <begin position="1"/>
        <end position="55"/>
    </location>
</feature>